<dbReference type="Gene3D" id="1.25.40.10">
    <property type="entry name" value="Tetratricopeptide repeat domain"/>
    <property type="match status" value="3"/>
</dbReference>
<dbReference type="InterPro" id="IPR011990">
    <property type="entry name" value="TPR-like_helical_dom_sf"/>
</dbReference>
<accession>A0ABR7UAJ0</accession>
<dbReference type="PANTHER" id="PTHR15704">
    <property type="entry name" value="SUPERKILLER 3 PROTEIN-RELATED"/>
    <property type="match status" value="1"/>
</dbReference>
<comment type="caution">
    <text evidence="4">The sequence shown here is derived from an EMBL/GenBank/DDBJ whole genome shotgun (WGS) entry which is preliminary data.</text>
</comment>
<dbReference type="PANTHER" id="PTHR15704:SF7">
    <property type="entry name" value="SUPERKILLER COMPLEX PROTEIN 3"/>
    <property type="match status" value="1"/>
</dbReference>
<reference evidence="4 5" key="1">
    <citation type="journal article" date="2020" name="Arch. Microbiol.">
        <title>Bradyrhizobium campsiandrae sp. nov., a nitrogen-fixing bacterial strain isolated from a native leguminous tree from the Amazon adapted to flooded conditions.</title>
        <authorList>
            <person name="Cabral Michel D."/>
            <person name="Martins da Costa E."/>
            <person name="Azarias Guimaraes A."/>
            <person name="Soares de Carvalho T."/>
            <person name="Santos de Castro Caputo P."/>
            <person name="Willems A."/>
            <person name="de Souza Moreira F.M."/>
        </authorList>
    </citation>
    <scope>NUCLEOTIDE SEQUENCE [LARGE SCALE GENOMIC DNA]</scope>
    <source>
        <strain evidence="5">INPA 384B</strain>
    </source>
</reference>
<sequence>MALIAKNDDLGARLELLKAVKYKSDKVEVWKALAGIDERTKANSLFLDLRRIVELDPTDIDARVKLARIMVAGGAAEPAIKILDAANEGDKPNAGLHAVRALALIRMSDPAGAIREAQRAYEIDPADIDAVSLLVSKKLAEGDFAGAIQMLDALPASLRAADRVRIAQLRIEVLKRKGDLAGAEKLSRQLVADYPKEPTHRLLLIQLLTAERKYDDAEKELRARIAASPTDSTVGLDLVRFLNTFKGAEAARAELESRIKAGGDTFDYRFALAELDFVTNRQSDGISSLQKLASEQDNSDRKLKTQVRLAEMLVAAGDQAKAEQLIAEILAKDRRNSGGLRLRAALSLDKGQTDSAIADLREALNDQPKSPELLLALALAYEQAGKPELADRQYADALKNSNLNPEVALRYIAFLQRKNDAARADDVLTEVANRNPGNLQILSSLAQIKLSRQNWPGALAVADTIATMKDGRVVADQIKAAAYAGQQRFAESIVALEDAHKVLPEAIQPAVALASAYIRAERADEAVTLLLDMNKRYPGNAELLVVLGQTKLAQKKDAEAIASFEDAIKQQPKDPSGYSALSDYYIRVKNYDAAEGVLQGALKEIPQNMNLRMTSASLQILKNNSAGAIAQYEAMLKDQPRAASLVAINNLASLLLDTRSDKESLDRASALADSLKTTNVPQFQDTVGWARYKQGDVKSAITVLETAAAKSPNLAAAHYHLGLAYAADGQAQKAKDELGAAAKLEPDGTELKKSIQDALKRQP</sequence>
<evidence type="ECO:0000256" key="3">
    <source>
        <dbReference type="PROSITE-ProRule" id="PRU00339"/>
    </source>
</evidence>
<dbReference type="InterPro" id="IPR039226">
    <property type="entry name" value="Ski3/TTC37"/>
</dbReference>
<protein>
    <submittedName>
        <fullName evidence="4">Tetratricopeptide repeat protein</fullName>
    </submittedName>
</protein>
<name>A0ABR7UAJ0_9BRAD</name>
<dbReference type="SUPFAM" id="SSF48452">
    <property type="entry name" value="TPR-like"/>
    <property type="match status" value="3"/>
</dbReference>
<gene>
    <name evidence="4" type="ORF">HA482_22745</name>
</gene>
<dbReference type="RefSeq" id="WP_188099856.1">
    <property type="nucleotide sequence ID" value="NZ_JAANIH010000015.1"/>
</dbReference>
<dbReference type="Pfam" id="PF13432">
    <property type="entry name" value="TPR_16"/>
    <property type="match status" value="2"/>
</dbReference>
<keyword evidence="1" id="KW-0677">Repeat</keyword>
<dbReference type="Pfam" id="PF13414">
    <property type="entry name" value="TPR_11"/>
    <property type="match status" value="2"/>
</dbReference>
<dbReference type="Proteomes" id="UP000639516">
    <property type="component" value="Unassembled WGS sequence"/>
</dbReference>
<organism evidence="4 5">
    <name type="scientific">Bradyrhizobium campsiandrae</name>
    <dbReference type="NCBI Taxonomy" id="1729892"/>
    <lineage>
        <taxon>Bacteria</taxon>
        <taxon>Pseudomonadati</taxon>
        <taxon>Pseudomonadota</taxon>
        <taxon>Alphaproteobacteria</taxon>
        <taxon>Hyphomicrobiales</taxon>
        <taxon>Nitrobacteraceae</taxon>
        <taxon>Bradyrhizobium</taxon>
    </lineage>
</organism>
<keyword evidence="5" id="KW-1185">Reference proteome</keyword>
<dbReference type="InterPro" id="IPR019734">
    <property type="entry name" value="TPR_rpt"/>
</dbReference>
<evidence type="ECO:0000313" key="5">
    <source>
        <dbReference type="Proteomes" id="UP000639516"/>
    </source>
</evidence>
<evidence type="ECO:0000256" key="1">
    <source>
        <dbReference type="ARBA" id="ARBA00022737"/>
    </source>
</evidence>
<evidence type="ECO:0000256" key="2">
    <source>
        <dbReference type="ARBA" id="ARBA00022803"/>
    </source>
</evidence>
<dbReference type="SMART" id="SM00028">
    <property type="entry name" value="TPR"/>
    <property type="match status" value="9"/>
</dbReference>
<feature type="repeat" description="TPR" evidence="3">
    <location>
        <begin position="715"/>
        <end position="748"/>
    </location>
</feature>
<feature type="repeat" description="TPR" evidence="3">
    <location>
        <begin position="541"/>
        <end position="574"/>
    </location>
</feature>
<evidence type="ECO:0000313" key="4">
    <source>
        <dbReference type="EMBL" id="MBC9981025.1"/>
    </source>
</evidence>
<proteinExistence type="predicted"/>
<keyword evidence="2 3" id="KW-0802">TPR repeat</keyword>
<dbReference type="Pfam" id="PF14559">
    <property type="entry name" value="TPR_19"/>
    <property type="match status" value="1"/>
</dbReference>
<dbReference type="PROSITE" id="PS50005">
    <property type="entry name" value="TPR"/>
    <property type="match status" value="2"/>
</dbReference>
<dbReference type="EMBL" id="JAATTO010000033">
    <property type="protein sequence ID" value="MBC9981025.1"/>
    <property type="molecule type" value="Genomic_DNA"/>
</dbReference>